<evidence type="ECO:0000313" key="2">
    <source>
        <dbReference type="EMBL" id="TYH57344.1"/>
    </source>
</evidence>
<protein>
    <submittedName>
        <fullName evidence="2">Uncharacterized protein</fullName>
    </submittedName>
</protein>
<dbReference type="Proteomes" id="UP000322667">
    <property type="component" value="Chromosome D08"/>
</dbReference>
<sequence length="71" mass="8186">MIFFLFTIDFLKGLYDLFFVVLLVFFSKPKRGGGLTGKCKHIQQSTESALLDLQLLFLFFNYTNSHSILDS</sequence>
<accession>A0A5D2JS31</accession>
<organism evidence="2 3">
    <name type="scientific">Gossypium tomentosum</name>
    <name type="common">Hawaiian cotton</name>
    <name type="synonym">Gossypium sandvicense</name>
    <dbReference type="NCBI Taxonomy" id="34277"/>
    <lineage>
        <taxon>Eukaryota</taxon>
        <taxon>Viridiplantae</taxon>
        <taxon>Streptophyta</taxon>
        <taxon>Embryophyta</taxon>
        <taxon>Tracheophyta</taxon>
        <taxon>Spermatophyta</taxon>
        <taxon>Magnoliopsida</taxon>
        <taxon>eudicotyledons</taxon>
        <taxon>Gunneridae</taxon>
        <taxon>Pentapetalae</taxon>
        <taxon>rosids</taxon>
        <taxon>malvids</taxon>
        <taxon>Malvales</taxon>
        <taxon>Malvaceae</taxon>
        <taxon>Malvoideae</taxon>
        <taxon>Gossypium</taxon>
    </lineage>
</organism>
<evidence type="ECO:0000313" key="3">
    <source>
        <dbReference type="Proteomes" id="UP000322667"/>
    </source>
</evidence>
<keyword evidence="1" id="KW-1133">Transmembrane helix</keyword>
<dbReference type="EMBL" id="CM017630">
    <property type="protein sequence ID" value="TYH57344.1"/>
    <property type="molecule type" value="Genomic_DNA"/>
</dbReference>
<dbReference type="AlphaFoldDB" id="A0A5D2JS31"/>
<feature type="transmembrane region" description="Helical" evidence="1">
    <location>
        <begin position="6"/>
        <end position="26"/>
    </location>
</feature>
<keyword evidence="1" id="KW-0472">Membrane</keyword>
<evidence type="ECO:0000256" key="1">
    <source>
        <dbReference type="SAM" id="Phobius"/>
    </source>
</evidence>
<proteinExistence type="predicted"/>
<name>A0A5D2JS31_GOSTO</name>
<reference evidence="2 3" key="1">
    <citation type="submission" date="2019-07" db="EMBL/GenBank/DDBJ databases">
        <title>WGS assembly of Gossypium tomentosum.</title>
        <authorList>
            <person name="Chen Z.J."/>
            <person name="Sreedasyam A."/>
            <person name="Ando A."/>
            <person name="Song Q."/>
            <person name="De L."/>
            <person name="Hulse-Kemp A."/>
            <person name="Ding M."/>
            <person name="Ye W."/>
            <person name="Kirkbride R."/>
            <person name="Jenkins J."/>
            <person name="Plott C."/>
            <person name="Lovell J."/>
            <person name="Lin Y.-M."/>
            <person name="Vaughn R."/>
            <person name="Liu B."/>
            <person name="Li W."/>
            <person name="Simpson S."/>
            <person name="Scheffler B."/>
            <person name="Saski C."/>
            <person name="Grover C."/>
            <person name="Hu G."/>
            <person name="Conover J."/>
            <person name="Carlson J."/>
            <person name="Shu S."/>
            <person name="Boston L."/>
            <person name="Williams M."/>
            <person name="Peterson D."/>
            <person name="Mcgee K."/>
            <person name="Jones D."/>
            <person name="Wendel J."/>
            <person name="Stelly D."/>
            <person name="Grimwood J."/>
            <person name="Schmutz J."/>
        </authorList>
    </citation>
    <scope>NUCLEOTIDE SEQUENCE [LARGE SCALE GENOMIC DNA]</scope>
    <source>
        <strain evidence="2">7179.01</strain>
    </source>
</reference>
<gene>
    <name evidence="2" type="ORF">ES332_D08G082900v1</name>
</gene>
<keyword evidence="1" id="KW-0812">Transmembrane</keyword>
<keyword evidence="3" id="KW-1185">Reference proteome</keyword>